<keyword evidence="12" id="KW-0482">Metalloprotease</keyword>
<keyword evidence="8" id="KW-0378">Hydrolase</keyword>
<dbReference type="InterPro" id="IPR045357">
    <property type="entry name" value="Aminopeptidase_N-like_N"/>
</dbReference>
<feature type="domain" description="Peptidase M1 membrane alanine aminopeptidase" evidence="15">
    <location>
        <begin position="242"/>
        <end position="462"/>
    </location>
</feature>
<proteinExistence type="inferred from homology"/>
<keyword evidence="5" id="KW-0645">Protease</keyword>
<dbReference type="GO" id="GO:0043171">
    <property type="term" value="P:peptide catabolic process"/>
    <property type="evidence" value="ECO:0007669"/>
    <property type="project" value="TreeGrafter"/>
</dbReference>
<dbReference type="FunFam" id="2.60.40.1730:FF:000001">
    <property type="entry name" value="Leucyl-cystinyl aminopeptidase"/>
    <property type="match status" value="1"/>
</dbReference>
<dbReference type="SUPFAM" id="SSF63737">
    <property type="entry name" value="Leukotriene A4 hydrolase N-terminal domain"/>
    <property type="match status" value="1"/>
</dbReference>
<dbReference type="PRINTS" id="PR00756">
    <property type="entry name" value="ALADIPTASE"/>
</dbReference>
<dbReference type="Pfam" id="PF01433">
    <property type="entry name" value="Peptidase_M1"/>
    <property type="match status" value="1"/>
</dbReference>
<comment type="cofactor">
    <cofactor evidence="1">
        <name>Zn(2+)</name>
        <dbReference type="ChEBI" id="CHEBI:29105"/>
    </cofactor>
</comment>
<dbReference type="PANTHER" id="PTHR11533">
    <property type="entry name" value="PROTEASE M1 ZINC METALLOPROTEASE"/>
    <property type="match status" value="1"/>
</dbReference>
<evidence type="ECO:0000256" key="7">
    <source>
        <dbReference type="ARBA" id="ARBA00022723"/>
    </source>
</evidence>
<keyword evidence="6" id="KW-0812">Transmembrane</keyword>
<evidence type="ECO:0000256" key="5">
    <source>
        <dbReference type="ARBA" id="ARBA00022670"/>
    </source>
</evidence>
<keyword evidence="9" id="KW-0862">Zinc</keyword>
<evidence type="ECO:0000256" key="10">
    <source>
        <dbReference type="ARBA" id="ARBA00022968"/>
    </source>
</evidence>
<dbReference type="SUPFAM" id="SSF55486">
    <property type="entry name" value="Metalloproteases ('zincins'), catalytic domain"/>
    <property type="match status" value="1"/>
</dbReference>
<evidence type="ECO:0000256" key="2">
    <source>
        <dbReference type="ARBA" id="ARBA00004606"/>
    </source>
</evidence>
<dbReference type="Pfam" id="PF11838">
    <property type="entry name" value="ERAP1_C"/>
    <property type="match status" value="1"/>
</dbReference>
<evidence type="ECO:0000256" key="4">
    <source>
        <dbReference type="ARBA" id="ARBA00022438"/>
    </source>
</evidence>
<accession>A0A6J6CEQ9</accession>
<dbReference type="InterPro" id="IPR050344">
    <property type="entry name" value="Peptidase_M1_aminopeptidases"/>
</dbReference>
<protein>
    <submittedName>
        <fullName evidence="18">Unannotated protein</fullName>
    </submittedName>
</protein>
<dbReference type="InterPro" id="IPR027268">
    <property type="entry name" value="Peptidase_M4/M1_CTD_sf"/>
</dbReference>
<keyword evidence="7" id="KW-0479">Metal-binding</keyword>
<evidence type="ECO:0000256" key="13">
    <source>
        <dbReference type="ARBA" id="ARBA00023136"/>
    </source>
</evidence>
<dbReference type="Gene3D" id="2.60.40.1910">
    <property type="match status" value="1"/>
</dbReference>
<dbReference type="InterPro" id="IPR024571">
    <property type="entry name" value="ERAP1-like_C_dom"/>
</dbReference>
<dbReference type="EMBL" id="CAEZSL010000147">
    <property type="protein sequence ID" value="CAB4549871.1"/>
    <property type="molecule type" value="Genomic_DNA"/>
</dbReference>
<evidence type="ECO:0000259" key="16">
    <source>
        <dbReference type="Pfam" id="PF11838"/>
    </source>
</evidence>
<keyword evidence="4" id="KW-0031">Aminopeptidase</keyword>
<evidence type="ECO:0000256" key="11">
    <source>
        <dbReference type="ARBA" id="ARBA00022989"/>
    </source>
</evidence>
<dbReference type="GO" id="GO:0005615">
    <property type="term" value="C:extracellular space"/>
    <property type="evidence" value="ECO:0007669"/>
    <property type="project" value="TreeGrafter"/>
</dbReference>
<dbReference type="CDD" id="cd09601">
    <property type="entry name" value="M1_APN-Q_like"/>
    <property type="match status" value="1"/>
</dbReference>
<evidence type="ECO:0000256" key="12">
    <source>
        <dbReference type="ARBA" id="ARBA00023049"/>
    </source>
</evidence>
<evidence type="ECO:0000259" key="15">
    <source>
        <dbReference type="Pfam" id="PF01433"/>
    </source>
</evidence>
<comment type="similarity">
    <text evidence="3">Belongs to the peptidase M1 family.</text>
</comment>
<dbReference type="GO" id="GO:0005737">
    <property type="term" value="C:cytoplasm"/>
    <property type="evidence" value="ECO:0007669"/>
    <property type="project" value="TreeGrafter"/>
</dbReference>
<evidence type="ECO:0000256" key="1">
    <source>
        <dbReference type="ARBA" id="ARBA00001947"/>
    </source>
</evidence>
<evidence type="ECO:0000256" key="6">
    <source>
        <dbReference type="ARBA" id="ARBA00022692"/>
    </source>
</evidence>
<evidence type="ECO:0000256" key="3">
    <source>
        <dbReference type="ARBA" id="ARBA00010136"/>
    </source>
</evidence>
<dbReference type="GO" id="GO:0006508">
    <property type="term" value="P:proteolysis"/>
    <property type="evidence" value="ECO:0007669"/>
    <property type="project" value="UniProtKB-KW"/>
</dbReference>
<sequence length="861" mass="96409">MSSNSPKVSGHEDQLDPYRLPRHIVPHRYEIELEPQLAEATFTGQVTITAEVMSSTRMIVLNSKDLEIISVFVDGLPSPFRLDPESDRLLIGLLEDLLPGTAMIDITFTGILNDKLRGFYRSTYTDEDGTTQVIAASQMQSTDCRRAFPCFDEPDFKAVFSTTLVTDAEHMAISNGPEISRTVLERSGIQNKVAVKFADTMSMSTYLVAFIVGRLEATQAIDVDGVPLRVIHVPGKSHLTDFALDVGAKSLRWFVDYYGIPYPDAKIDMVALPDFAAGAMENVGCITYRESLLLVDPATSTQAERQNVADVVSHELAHMWFGDLVTMTWWNGIWLNEAFATFMEVAAVDSFKPSWERWTNFSLSRSAAFEVDSLVNTRSVEFEVRSPQDCEGMFDVLTYEKGGSLLRMLEQFLGEDRFREGVRHYLHKHSYANTETSDLWDSIEHAAAQHGSEPVRELMDSWIWQPGYPLITAELNSAGNALTLRQQRFSFDHDSHALTQTWLVPIHIRINDQVSKHLLIGDSLEIAIADSQATIVVNAGGYGYYRVAYAPELLSRLKGTEIASLATIERYSLVDDAWNAVVAGRLQAIEFISLVEEFSSERDLAVWQAIAIGLRSCARLIDNAELPKLENRIRSLVAPALTDIGWEQGANEDDLRGKLRGLLVTLLAINGNDAITKERCRSIEFTHQGSDEIIHPDLLAAATTVVACSGDEADYEYMLSKFQSAENPQEQLRYLYALAEFDDPQLLLRTCNFAVSGEVKNQNAPFVLAQCIKARINGHLAWDFVQHFWDQAQKLFPINTIVRMVGTVQFLNTPEVANTVQAFFSEHDIAQSAKGLQQILERQRVNTALRSREESRLSAQL</sequence>
<dbReference type="Gene3D" id="1.10.390.10">
    <property type="entry name" value="Neutral Protease Domain 2"/>
    <property type="match status" value="1"/>
</dbReference>
<dbReference type="InterPro" id="IPR042097">
    <property type="entry name" value="Aminopeptidase_N-like_N_sf"/>
</dbReference>
<dbReference type="Gene3D" id="1.25.50.20">
    <property type="match status" value="1"/>
</dbReference>
<dbReference type="FunFam" id="1.10.390.10:FF:000006">
    <property type="entry name" value="Puromycin-sensitive aminopeptidase"/>
    <property type="match status" value="1"/>
</dbReference>
<keyword evidence="13" id="KW-0472">Membrane</keyword>
<feature type="domain" description="ERAP1-like C-terminal" evidence="16">
    <location>
        <begin position="535"/>
        <end position="844"/>
    </location>
</feature>
<dbReference type="AlphaFoldDB" id="A0A6J6CEQ9"/>
<keyword evidence="14" id="KW-0325">Glycoprotein</keyword>
<name>A0A6J6CEQ9_9ZZZZ</name>
<evidence type="ECO:0000259" key="17">
    <source>
        <dbReference type="Pfam" id="PF17900"/>
    </source>
</evidence>
<dbReference type="InterPro" id="IPR001930">
    <property type="entry name" value="Peptidase_M1"/>
</dbReference>
<evidence type="ECO:0000256" key="8">
    <source>
        <dbReference type="ARBA" id="ARBA00022801"/>
    </source>
</evidence>
<dbReference type="InterPro" id="IPR014782">
    <property type="entry name" value="Peptidase_M1_dom"/>
</dbReference>
<dbReference type="Gene3D" id="2.60.40.1730">
    <property type="entry name" value="tricorn interacting facor f3 domain"/>
    <property type="match status" value="1"/>
</dbReference>
<evidence type="ECO:0000256" key="14">
    <source>
        <dbReference type="ARBA" id="ARBA00023180"/>
    </source>
</evidence>
<dbReference type="GO" id="GO:0042277">
    <property type="term" value="F:peptide binding"/>
    <property type="evidence" value="ECO:0007669"/>
    <property type="project" value="TreeGrafter"/>
</dbReference>
<comment type="subcellular location">
    <subcellularLocation>
        <location evidence="2">Membrane</location>
        <topology evidence="2">Single-pass type II membrane protein</topology>
    </subcellularLocation>
</comment>
<keyword evidence="10" id="KW-0735">Signal-anchor</keyword>
<gene>
    <name evidence="18" type="ORF">UFOPK1421_01208</name>
</gene>
<reference evidence="18" key="1">
    <citation type="submission" date="2020-05" db="EMBL/GenBank/DDBJ databases">
        <authorList>
            <person name="Chiriac C."/>
            <person name="Salcher M."/>
            <person name="Ghai R."/>
            <person name="Kavagutti S V."/>
        </authorList>
    </citation>
    <scope>NUCLEOTIDE SEQUENCE</scope>
</reference>
<dbReference type="InterPro" id="IPR034016">
    <property type="entry name" value="M1_APN-typ"/>
</dbReference>
<evidence type="ECO:0000256" key="9">
    <source>
        <dbReference type="ARBA" id="ARBA00022833"/>
    </source>
</evidence>
<dbReference type="GO" id="GO:0016020">
    <property type="term" value="C:membrane"/>
    <property type="evidence" value="ECO:0007669"/>
    <property type="project" value="UniProtKB-SubCell"/>
</dbReference>
<dbReference type="PANTHER" id="PTHR11533:SF174">
    <property type="entry name" value="PUROMYCIN-SENSITIVE AMINOPEPTIDASE-RELATED"/>
    <property type="match status" value="1"/>
</dbReference>
<dbReference type="GO" id="GO:0070006">
    <property type="term" value="F:metalloaminopeptidase activity"/>
    <property type="evidence" value="ECO:0007669"/>
    <property type="project" value="TreeGrafter"/>
</dbReference>
<evidence type="ECO:0000313" key="18">
    <source>
        <dbReference type="EMBL" id="CAB4549871.1"/>
    </source>
</evidence>
<dbReference type="Pfam" id="PF17900">
    <property type="entry name" value="Peptidase_M1_N"/>
    <property type="match status" value="1"/>
</dbReference>
<organism evidence="18">
    <name type="scientific">freshwater metagenome</name>
    <dbReference type="NCBI Taxonomy" id="449393"/>
    <lineage>
        <taxon>unclassified sequences</taxon>
        <taxon>metagenomes</taxon>
        <taxon>ecological metagenomes</taxon>
    </lineage>
</organism>
<dbReference type="GO" id="GO:0008270">
    <property type="term" value="F:zinc ion binding"/>
    <property type="evidence" value="ECO:0007669"/>
    <property type="project" value="InterPro"/>
</dbReference>
<keyword evidence="11" id="KW-1133">Transmembrane helix</keyword>
<feature type="domain" description="Aminopeptidase N-like N-terminal" evidence="17">
    <location>
        <begin position="25"/>
        <end position="207"/>
    </location>
</feature>